<evidence type="ECO:0008006" key="3">
    <source>
        <dbReference type="Google" id="ProtNLM"/>
    </source>
</evidence>
<dbReference type="Gene3D" id="2.60.40.640">
    <property type="match status" value="1"/>
</dbReference>
<name>A0AAD9G1J9_9STRA</name>
<dbReference type="SUPFAM" id="SSF81296">
    <property type="entry name" value="E set domains"/>
    <property type="match status" value="1"/>
</dbReference>
<comment type="caution">
    <text evidence="1">The sequence shown here is derived from an EMBL/GenBank/DDBJ whole genome shotgun (WGS) entry which is preliminary data.</text>
</comment>
<sequence length="87" mass="9402">MGKVAKALGLGVKGSLTVTLDRSHYLAGDLLHGTVVLSVTEPLDFTSLALRICGKELLTWTEGGGQAAAVYLREHMHLDEEVRRSQL</sequence>
<keyword evidence="2" id="KW-1185">Reference proteome</keyword>
<dbReference type="Proteomes" id="UP001259832">
    <property type="component" value="Unassembled WGS sequence"/>
</dbReference>
<evidence type="ECO:0000313" key="1">
    <source>
        <dbReference type="EMBL" id="KAK1930086.1"/>
    </source>
</evidence>
<accession>A0AAD9G1J9</accession>
<gene>
    <name evidence="1" type="ORF">P3T76_014320</name>
</gene>
<dbReference type="InterPro" id="IPR014752">
    <property type="entry name" value="Arrestin-like_C"/>
</dbReference>
<reference evidence="1" key="1">
    <citation type="submission" date="2023-08" db="EMBL/GenBank/DDBJ databases">
        <title>Reference Genome Resource for the Citrus Pathogen Phytophthora citrophthora.</title>
        <authorList>
            <person name="Moller H."/>
            <person name="Coetzee B."/>
            <person name="Rose L.J."/>
            <person name="Van Niekerk J.M."/>
        </authorList>
    </citation>
    <scope>NUCLEOTIDE SEQUENCE</scope>
    <source>
        <strain evidence="1">STE-U-9442</strain>
    </source>
</reference>
<dbReference type="AlphaFoldDB" id="A0AAD9G1J9"/>
<organism evidence="1 2">
    <name type="scientific">Phytophthora citrophthora</name>
    <dbReference type="NCBI Taxonomy" id="4793"/>
    <lineage>
        <taxon>Eukaryota</taxon>
        <taxon>Sar</taxon>
        <taxon>Stramenopiles</taxon>
        <taxon>Oomycota</taxon>
        <taxon>Peronosporomycetes</taxon>
        <taxon>Peronosporales</taxon>
        <taxon>Peronosporaceae</taxon>
        <taxon>Phytophthora</taxon>
    </lineage>
</organism>
<dbReference type="EMBL" id="JASMQC010000041">
    <property type="protein sequence ID" value="KAK1930086.1"/>
    <property type="molecule type" value="Genomic_DNA"/>
</dbReference>
<dbReference type="InterPro" id="IPR014756">
    <property type="entry name" value="Ig_E-set"/>
</dbReference>
<evidence type="ECO:0000313" key="2">
    <source>
        <dbReference type="Proteomes" id="UP001259832"/>
    </source>
</evidence>
<protein>
    <recommendedName>
        <fullName evidence="3">Arrestin-like N-terminal domain-containing protein</fullName>
    </recommendedName>
</protein>
<proteinExistence type="predicted"/>